<evidence type="ECO:0000313" key="1">
    <source>
        <dbReference type="EMBL" id="PMQ19861.1"/>
    </source>
</evidence>
<organism evidence="1 2">
    <name type="scientific">Glutamicibacter arilaitensis</name>
    <dbReference type="NCBI Taxonomy" id="256701"/>
    <lineage>
        <taxon>Bacteria</taxon>
        <taxon>Bacillati</taxon>
        <taxon>Actinomycetota</taxon>
        <taxon>Actinomycetes</taxon>
        <taxon>Micrococcales</taxon>
        <taxon>Micrococcaceae</taxon>
        <taxon>Glutamicibacter</taxon>
    </lineage>
</organism>
<dbReference type="Proteomes" id="UP000235739">
    <property type="component" value="Unassembled WGS sequence"/>
</dbReference>
<evidence type="ECO:0000313" key="2">
    <source>
        <dbReference type="Proteomes" id="UP000235739"/>
    </source>
</evidence>
<accession>A0A2N7S143</accession>
<dbReference type="PRINTS" id="PR00419">
    <property type="entry name" value="ADXRDTASE"/>
</dbReference>
<dbReference type="AlphaFoldDB" id="A0A2N7S143"/>
<comment type="caution">
    <text evidence="1">The sequence shown here is derived from an EMBL/GenBank/DDBJ whole genome shotgun (WGS) entry which is preliminary data.</text>
</comment>
<dbReference type="PANTHER" id="PTHR10668">
    <property type="entry name" value="PHYTOENE DEHYDROGENASE"/>
    <property type="match status" value="1"/>
</dbReference>
<dbReference type="PANTHER" id="PTHR10668:SF105">
    <property type="entry name" value="DEHYDROGENASE-RELATED"/>
    <property type="match status" value="1"/>
</dbReference>
<proteinExistence type="predicted"/>
<dbReference type="EMBL" id="PNQX01000002">
    <property type="protein sequence ID" value="PMQ19861.1"/>
    <property type="molecule type" value="Genomic_DNA"/>
</dbReference>
<dbReference type="SUPFAM" id="SSF51905">
    <property type="entry name" value="FAD/NAD(P)-binding domain"/>
    <property type="match status" value="1"/>
</dbReference>
<dbReference type="InterPro" id="IPR036188">
    <property type="entry name" value="FAD/NAD-bd_sf"/>
</dbReference>
<protein>
    <submittedName>
        <fullName evidence="1">NAD(P)/FAD-dependent oxidoreductase</fullName>
    </submittedName>
</protein>
<reference evidence="1 2" key="1">
    <citation type="journal article" date="2017" name="Elife">
        <title>Extensive horizontal gene transfer in cheese-associated bacteria.</title>
        <authorList>
            <person name="Bonham K.S."/>
            <person name="Wolfe B.E."/>
            <person name="Dutton R.J."/>
        </authorList>
    </citation>
    <scope>NUCLEOTIDE SEQUENCE [LARGE SCALE GENOMIC DNA]</scope>
    <source>
        <strain evidence="1 2">JB182</strain>
    </source>
</reference>
<name>A0A2N7S143_9MICC</name>
<gene>
    <name evidence="1" type="ORF">CIK84_14635</name>
</gene>
<sequence>MMIDVAVVGAGPNGLAAAAVAARAGLEVTVYEANDSIGGAARTQMLNGSQAKFDLGSAVHPMAMQSQAMHELGVHDKVDFIVPEISFAHVLDRRTAYAYKDLERTGEELGGADGEMYTRLLGPLVNQIDGVSQTLLNPLLKVPSNPLALATFALGTVAGMGLKNLFSGKFERAAALYAGCAAHVAGGSRGPANAGAGLFLAATAHGKGWAIPRGGSQAISNALAEEAMAYGAKIHTGVRINHIDELSAQNVLFDTSAEDAAKLSNGHLPAQLSHAMLNTRRSPGSCLVHYVLSEPVPWRDATLGKAGTVHLGGTALQVGKAERTAIRRGSAKPYMIVAQPSQFDNSRAPRGQHVIWAYCHVPLDSPVDMSREIKDMIEQAAPGFSDAILEAHVVTAKELEAQNSALVGGDLSGGTMDLLGSIKRPRISTDPWYLQSKGLYLVSSAAPPGPSVHGMGGFLGAQSMLKREYGITNWKSVN</sequence>
<dbReference type="Pfam" id="PF13450">
    <property type="entry name" value="NAD_binding_8"/>
    <property type="match status" value="1"/>
</dbReference>
<dbReference type="Gene3D" id="3.50.50.60">
    <property type="entry name" value="FAD/NAD(P)-binding domain"/>
    <property type="match status" value="2"/>
</dbReference>